<reference evidence="1" key="1">
    <citation type="submission" date="2021-02" db="EMBL/GenBank/DDBJ databases">
        <title>Neisseriaceae sp. 26B isolated from the cloaca of a Common Toad-headed Turtle (Mesoclemmys nasuta).</title>
        <authorList>
            <person name="Spergser J."/>
            <person name="Busse H.-J."/>
        </authorList>
    </citation>
    <scope>NUCLEOTIDE SEQUENCE</scope>
    <source>
        <strain evidence="1">26B</strain>
    </source>
</reference>
<gene>
    <name evidence="1" type="ORF">JQU52_04055</name>
</gene>
<evidence type="ECO:0000313" key="1">
    <source>
        <dbReference type="EMBL" id="QRQ82575.1"/>
    </source>
</evidence>
<keyword evidence="2" id="KW-1185">Reference proteome</keyword>
<dbReference type="RefSeq" id="WP_230339859.1">
    <property type="nucleotide sequence ID" value="NZ_CP069798.1"/>
</dbReference>
<accession>A0A892ZGF8</accession>
<dbReference type="Proteomes" id="UP000653156">
    <property type="component" value="Chromosome"/>
</dbReference>
<dbReference type="AlphaFoldDB" id="A0A892ZGF8"/>
<name>A0A892ZGF8_9NEIS</name>
<dbReference type="EMBL" id="CP069798">
    <property type="protein sequence ID" value="QRQ82575.1"/>
    <property type="molecule type" value="Genomic_DNA"/>
</dbReference>
<organism evidence="1 2">
    <name type="scientific">Paralysiella testudinis</name>
    <dbReference type="NCBI Taxonomy" id="2809020"/>
    <lineage>
        <taxon>Bacteria</taxon>
        <taxon>Pseudomonadati</taxon>
        <taxon>Pseudomonadota</taxon>
        <taxon>Betaproteobacteria</taxon>
        <taxon>Neisseriales</taxon>
        <taxon>Neisseriaceae</taxon>
        <taxon>Paralysiella</taxon>
    </lineage>
</organism>
<protein>
    <recommendedName>
        <fullName evidence="3">Beta-ketoacyl synthase N-terminal domain-containing protein</fullName>
    </recommendedName>
</protein>
<sequence length="251" mass="26444">MLRLSIQAACCGEVDAALGDAVLKRYLQRQYGINARRLSRLSMLALAGGLGAAGQEGVPAQSNIYMGGAFSSPSVFQNMLANVLEEQVAMPFDFLANIHNAPVFHLASALGCHGAGVFLPLPASGNAWVQPLLLAANDMAQGITDSALVGWCYEAPPTAESSLSGSHWLLLRRAPMVADKPSPVLHLLRTPAVNSAPAAAPAADDYYFAAVATAFACLNRDTEHTVAVSPAASLAWHGATGFEWQTIDWDK</sequence>
<proteinExistence type="predicted"/>
<dbReference type="KEGG" id="ptes:JQU52_04055"/>
<evidence type="ECO:0000313" key="2">
    <source>
        <dbReference type="Proteomes" id="UP000653156"/>
    </source>
</evidence>
<evidence type="ECO:0008006" key="3">
    <source>
        <dbReference type="Google" id="ProtNLM"/>
    </source>
</evidence>